<evidence type="ECO:0000313" key="3">
    <source>
        <dbReference type="Proteomes" id="UP001190700"/>
    </source>
</evidence>
<evidence type="ECO:0000313" key="2">
    <source>
        <dbReference type="EMBL" id="KAK3252339.1"/>
    </source>
</evidence>
<dbReference type="AlphaFoldDB" id="A0AAE0F5K0"/>
<protein>
    <submittedName>
        <fullName evidence="2">Uncharacterized protein</fullName>
    </submittedName>
</protein>
<keyword evidence="3" id="KW-1185">Reference proteome</keyword>
<proteinExistence type="predicted"/>
<dbReference type="EMBL" id="LGRX02025473">
    <property type="protein sequence ID" value="KAK3252339.1"/>
    <property type="molecule type" value="Genomic_DNA"/>
</dbReference>
<feature type="region of interest" description="Disordered" evidence="1">
    <location>
        <begin position="11"/>
        <end position="62"/>
    </location>
</feature>
<name>A0AAE0F5K0_9CHLO</name>
<sequence>MLHVDDVRGMCSESMLHSQPSGDGTREDDAMSGGLLRNARTSVNERSHRPRTGDGGGVSQDNFLANDELDEVEHVRAPGDLPPYSAALRTEPHAVERCVACIYAQQAGPAETAAGVDQREQRAVFDEMLALINDNYQRGTSNHQLVDMVHAFYEREIKPYWDCGDWDRPAIWNHILYHMGDDRIQSTEIRSALLMQIQALREVTWIKRSNGDRNGACVPDHKTVRLMNELIKTHNSLFESAARRHQQSLQQQQRNATGNT</sequence>
<organism evidence="2 3">
    <name type="scientific">Cymbomonas tetramitiformis</name>
    <dbReference type="NCBI Taxonomy" id="36881"/>
    <lineage>
        <taxon>Eukaryota</taxon>
        <taxon>Viridiplantae</taxon>
        <taxon>Chlorophyta</taxon>
        <taxon>Pyramimonadophyceae</taxon>
        <taxon>Pyramimonadales</taxon>
        <taxon>Pyramimonadaceae</taxon>
        <taxon>Cymbomonas</taxon>
    </lineage>
</organism>
<reference evidence="2 3" key="1">
    <citation type="journal article" date="2015" name="Genome Biol. Evol.">
        <title>Comparative Genomics of a Bacterivorous Green Alga Reveals Evolutionary Causalities and Consequences of Phago-Mixotrophic Mode of Nutrition.</title>
        <authorList>
            <person name="Burns J.A."/>
            <person name="Paasch A."/>
            <person name="Narechania A."/>
            <person name="Kim E."/>
        </authorList>
    </citation>
    <scope>NUCLEOTIDE SEQUENCE [LARGE SCALE GENOMIC DNA]</scope>
    <source>
        <strain evidence="2 3">PLY_AMNH</strain>
    </source>
</reference>
<dbReference type="Proteomes" id="UP001190700">
    <property type="component" value="Unassembled WGS sequence"/>
</dbReference>
<gene>
    <name evidence="2" type="ORF">CYMTET_38373</name>
</gene>
<accession>A0AAE0F5K0</accession>
<comment type="caution">
    <text evidence="2">The sequence shown here is derived from an EMBL/GenBank/DDBJ whole genome shotgun (WGS) entry which is preliminary data.</text>
</comment>
<evidence type="ECO:0000256" key="1">
    <source>
        <dbReference type="SAM" id="MobiDB-lite"/>
    </source>
</evidence>